<evidence type="ECO:0000313" key="3">
    <source>
        <dbReference type="EMBL" id="QEN05217.1"/>
    </source>
</evidence>
<proteinExistence type="predicted"/>
<feature type="transmembrane region" description="Helical" evidence="1">
    <location>
        <begin position="188"/>
        <end position="211"/>
    </location>
</feature>
<dbReference type="OrthoDB" id="367535at2"/>
<dbReference type="SUPFAM" id="SSF55073">
    <property type="entry name" value="Nucleotide cyclase"/>
    <property type="match status" value="1"/>
</dbReference>
<feature type="domain" description="Guanylate cyclase" evidence="2">
    <location>
        <begin position="296"/>
        <end position="446"/>
    </location>
</feature>
<dbReference type="AlphaFoldDB" id="A0A5C1QCT3"/>
<dbReference type="SMART" id="SM00044">
    <property type="entry name" value="CYCc"/>
    <property type="match status" value="1"/>
</dbReference>
<dbReference type="GO" id="GO:0004016">
    <property type="term" value="F:adenylate cyclase activity"/>
    <property type="evidence" value="ECO:0007669"/>
    <property type="project" value="UniProtKB-ARBA"/>
</dbReference>
<organism evidence="3 4">
    <name type="scientific">Thiospirochaeta perfilievii</name>
    <dbReference type="NCBI Taxonomy" id="252967"/>
    <lineage>
        <taxon>Bacteria</taxon>
        <taxon>Pseudomonadati</taxon>
        <taxon>Spirochaetota</taxon>
        <taxon>Spirochaetia</taxon>
        <taxon>Spirochaetales</taxon>
        <taxon>Spirochaetaceae</taxon>
        <taxon>Thiospirochaeta</taxon>
    </lineage>
</organism>
<protein>
    <submittedName>
        <fullName evidence="3">Adenylate/guanylate cyclase domain-containing protein</fullName>
    </submittedName>
</protein>
<evidence type="ECO:0000259" key="2">
    <source>
        <dbReference type="PROSITE" id="PS50125"/>
    </source>
</evidence>
<dbReference type="PANTHER" id="PTHR43081:SF1">
    <property type="entry name" value="ADENYLATE CYCLASE, TERMINAL-DIFFERENTIATION SPECIFIC"/>
    <property type="match status" value="1"/>
</dbReference>
<sequence length="563" mass="64096">MKKLDFILGEKILGVRVTPLTLKIVFIFIILLLVSNFSSNYINLTLNRGQQLKLMNRLLVKDLKELHIFAMNQYEIYFFNQDLEGTIQVIIDNAKKQLTGEKSVAFGVNSTGEILFFASNNNNLNIFKDLDALKILNDNFKKNITEGTIEFNIGENEYFGIYKYHPRWNNFIIRGEEKNEFYRETQVIFYNVSIIIVILTIICAILGVYLIKRILRFVKIITKAIMEMQNSNKMDLISLEGASPDEITYLGAAINATSSTIDTLMNIFKKFVTKDVALKAYEEKQIRLEGSKAELTILFSDIKSFTFITEALGTDIIQLLNTHYDNTFKPIHNNDGIIGSIIGDALLAVFGTYKSNKNKSVQALDSGFKIQDETAKLREQMKRVKESLEAKEGGLTEVQEKVFHAVSLEVGVGIDGGEVFYGNIGSFSRMTNTVIGDNVNSSSRLEGLTRIYKVPIICSSYVKEEVENNSDKYTFVEIDQVFVKGKTQGKKVFWPLITENISSDLLDSINNFNTARDLYYSGDWQESKRLFKTIDLPICDEFLVRMLEDKPTNWSGIWSMTTK</sequence>
<reference evidence="3 4" key="2">
    <citation type="submission" date="2019-09" db="EMBL/GenBank/DDBJ databases">
        <title>Complete Genome Sequence and Methylome Analysis of free living Spirochaetas.</title>
        <authorList>
            <person name="Leshcheva N."/>
            <person name="Mikheeva N."/>
        </authorList>
    </citation>
    <scope>NUCLEOTIDE SEQUENCE [LARGE SCALE GENOMIC DNA]</scope>
    <source>
        <strain evidence="3 4">P</strain>
    </source>
</reference>
<dbReference type="KEGG" id="sper:EW093_11010"/>
<name>A0A5C1QCT3_9SPIO</name>
<dbReference type="PANTHER" id="PTHR43081">
    <property type="entry name" value="ADENYLATE CYCLASE, TERMINAL-DIFFERENTIATION SPECIFIC-RELATED"/>
    <property type="match status" value="1"/>
</dbReference>
<dbReference type="InterPro" id="IPR029787">
    <property type="entry name" value="Nucleotide_cyclase"/>
</dbReference>
<dbReference type="PROSITE" id="PS50125">
    <property type="entry name" value="GUANYLATE_CYCLASE_2"/>
    <property type="match status" value="1"/>
</dbReference>
<dbReference type="RefSeq" id="WP_149568456.1">
    <property type="nucleotide sequence ID" value="NZ_CP035807.1"/>
</dbReference>
<dbReference type="Gene3D" id="3.30.70.1230">
    <property type="entry name" value="Nucleotide cyclase"/>
    <property type="match status" value="1"/>
</dbReference>
<keyword evidence="1" id="KW-0812">Transmembrane</keyword>
<keyword evidence="1" id="KW-1133">Transmembrane helix</keyword>
<dbReference type="InterPro" id="IPR001054">
    <property type="entry name" value="A/G_cyclase"/>
</dbReference>
<dbReference type="GO" id="GO:0006171">
    <property type="term" value="P:cAMP biosynthetic process"/>
    <property type="evidence" value="ECO:0007669"/>
    <property type="project" value="TreeGrafter"/>
</dbReference>
<dbReference type="GO" id="GO:0035556">
    <property type="term" value="P:intracellular signal transduction"/>
    <property type="evidence" value="ECO:0007669"/>
    <property type="project" value="InterPro"/>
</dbReference>
<accession>A0A5C1QCT3</accession>
<evidence type="ECO:0000313" key="4">
    <source>
        <dbReference type="Proteomes" id="UP000323824"/>
    </source>
</evidence>
<dbReference type="InterPro" id="IPR050697">
    <property type="entry name" value="Adenylyl/Guanylyl_Cyclase_3/4"/>
</dbReference>
<dbReference type="Pfam" id="PF00211">
    <property type="entry name" value="Guanylate_cyc"/>
    <property type="match status" value="1"/>
</dbReference>
<evidence type="ECO:0000256" key="1">
    <source>
        <dbReference type="SAM" id="Phobius"/>
    </source>
</evidence>
<dbReference type="Proteomes" id="UP000323824">
    <property type="component" value="Chromosome"/>
</dbReference>
<dbReference type="EMBL" id="CP035807">
    <property type="protein sequence ID" value="QEN05217.1"/>
    <property type="molecule type" value="Genomic_DNA"/>
</dbReference>
<reference evidence="3 4" key="1">
    <citation type="submission" date="2019-02" db="EMBL/GenBank/DDBJ databases">
        <authorList>
            <person name="Fomenkov A."/>
            <person name="Dubinina G."/>
            <person name="Grabovich M."/>
            <person name="Vincze T."/>
            <person name="Roberts R.J."/>
        </authorList>
    </citation>
    <scope>NUCLEOTIDE SEQUENCE [LARGE SCALE GENOMIC DNA]</scope>
    <source>
        <strain evidence="3 4">P</strain>
    </source>
</reference>
<dbReference type="CDD" id="cd07302">
    <property type="entry name" value="CHD"/>
    <property type="match status" value="1"/>
</dbReference>
<feature type="transmembrane region" description="Helical" evidence="1">
    <location>
        <begin position="20"/>
        <end position="38"/>
    </location>
</feature>
<gene>
    <name evidence="3" type="ORF">EW093_11010</name>
</gene>
<keyword evidence="4" id="KW-1185">Reference proteome</keyword>
<keyword evidence="1" id="KW-0472">Membrane</keyword>